<dbReference type="InterPro" id="IPR034660">
    <property type="entry name" value="DinB/YfiT-like"/>
</dbReference>
<dbReference type="EMBL" id="CP142149">
    <property type="protein sequence ID" value="WSE29216.1"/>
    <property type="molecule type" value="Genomic_DNA"/>
</dbReference>
<dbReference type="RefSeq" id="WP_326568181.1">
    <property type="nucleotide sequence ID" value="NZ_CP142149.1"/>
</dbReference>
<sequence>MTVAWTTELHDQLDWHWQHHVRSRLEGLTDDEYFWQPVADCWTVRPRAENPDGPGAGDFTVDFAYPEPVPPPVTTIAWRLSHLIVGVLGMRAASHFGGPAMSYDTFPYAGTAAEAIDQLDSAYANWIGGVKALDAEALARPVGEAEGPFAEYPMAALVLHINRETIHHSAEVLLLRDLYRSK</sequence>
<name>A0ABZ1I644_9PSEU</name>
<feature type="domain" description="DinB-like" evidence="1">
    <location>
        <begin position="12"/>
        <end position="170"/>
    </location>
</feature>
<accession>A0ABZ1I644</accession>
<organism evidence="2 3">
    <name type="scientific">Amycolatopsis rhabdoformis</name>
    <dbReference type="NCBI Taxonomy" id="1448059"/>
    <lineage>
        <taxon>Bacteria</taxon>
        <taxon>Bacillati</taxon>
        <taxon>Actinomycetota</taxon>
        <taxon>Actinomycetes</taxon>
        <taxon>Pseudonocardiales</taxon>
        <taxon>Pseudonocardiaceae</taxon>
        <taxon>Amycolatopsis</taxon>
    </lineage>
</organism>
<dbReference type="Proteomes" id="UP001330812">
    <property type="component" value="Chromosome"/>
</dbReference>
<dbReference type="SUPFAM" id="SSF109854">
    <property type="entry name" value="DinB/YfiT-like putative metalloenzymes"/>
    <property type="match status" value="1"/>
</dbReference>
<keyword evidence="3" id="KW-1185">Reference proteome</keyword>
<dbReference type="Pfam" id="PF12867">
    <property type="entry name" value="DinB_2"/>
    <property type="match status" value="1"/>
</dbReference>
<evidence type="ECO:0000259" key="1">
    <source>
        <dbReference type="Pfam" id="PF12867"/>
    </source>
</evidence>
<gene>
    <name evidence="2" type="ORF">VSH64_41480</name>
</gene>
<reference evidence="2 3" key="1">
    <citation type="journal article" date="2015" name="Int. J. Syst. Evol. Microbiol.">
        <title>Amycolatopsis rhabdoformis sp. nov., an actinomycete isolated from a tropical forest soil.</title>
        <authorList>
            <person name="Souza W.R."/>
            <person name="Silva R.E."/>
            <person name="Goodfellow M."/>
            <person name="Busarakam K."/>
            <person name="Figueiro F.S."/>
            <person name="Ferreira D."/>
            <person name="Rodrigues-Filho E."/>
            <person name="Moraes L.A.B."/>
            <person name="Zucchi T.D."/>
        </authorList>
    </citation>
    <scope>NUCLEOTIDE SEQUENCE [LARGE SCALE GENOMIC DNA]</scope>
    <source>
        <strain evidence="2 3">NCIMB 14900</strain>
    </source>
</reference>
<proteinExistence type="predicted"/>
<evidence type="ECO:0000313" key="2">
    <source>
        <dbReference type="EMBL" id="WSE29216.1"/>
    </source>
</evidence>
<protein>
    <submittedName>
        <fullName evidence="2">DinB family protein</fullName>
    </submittedName>
</protein>
<evidence type="ECO:0000313" key="3">
    <source>
        <dbReference type="Proteomes" id="UP001330812"/>
    </source>
</evidence>
<dbReference type="InterPro" id="IPR024775">
    <property type="entry name" value="DinB-like"/>
</dbReference>
<dbReference type="Gene3D" id="1.20.120.450">
    <property type="entry name" value="dinb family like domain"/>
    <property type="match status" value="1"/>
</dbReference>